<comment type="caution">
    <text evidence="2">The sequence shown here is derived from an EMBL/GenBank/DDBJ whole genome shotgun (WGS) entry which is preliminary data.</text>
</comment>
<evidence type="ECO:0000313" key="3">
    <source>
        <dbReference type="Proteomes" id="UP000221763"/>
    </source>
</evidence>
<dbReference type="EMBL" id="PEBN01000032">
    <property type="protein sequence ID" value="PHV56890.1"/>
    <property type="molecule type" value="Genomic_DNA"/>
</dbReference>
<proteinExistence type="predicted"/>
<dbReference type="Proteomes" id="UP000221763">
    <property type="component" value="Unassembled WGS sequence"/>
</dbReference>
<dbReference type="AlphaFoldDB" id="A0A2G3NTK6"/>
<reference evidence="3 4" key="1">
    <citation type="submission" date="2017-10" db="EMBL/GenBank/DDBJ databases">
        <title>Whole-genome sequence of three Streptococcus macedonicus strains isolated from Italian cheeses of the Veneto region.</title>
        <authorList>
            <person name="Treu L."/>
            <person name="De Diego-Diaz B."/>
            <person name="Papadimitriou K."/>
            <person name="Tsakalidou E."/>
            <person name="Corich V."/>
            <person name="Giacomini A."/>
        </authorList>
    </citation>
    <scope>NUCLEOTIDE SEQUENCE [LARGE SCALE GENOMIC DNA]</scope>
    <source>
        <strain evidence="1 3">19AS</strain>
        <strain evidence="2 4">27MV</strain>
    </source>
</reference>
<dbReference type="Proteomes" id="UP000222913">
    <property type="component" value="Unassembled WGS sequence"/>
</dbReference>
<evidence type="ECO:0000313" key="2">
    <source>
        <dbReference type="EMBL" id="PHV57457.1"/>
    </source>
</evidence>
<dbReference type="EMBL" id="PEBM01000028">
    <property type="protein sequence ID" value="PHV57457.1"/>
    <property type="molecule type" value="Genomic_DNA"/>
</dbReference>
<evidence type="ECO:0000313" key="1">
    <source>
        <dbReference type="EMBL" id="PHV56890.1"/>
    </source>
</evidence>
<dbReference type="RefSeq" id="WP_039671177.1">
    <property type="nucleotide sequence ID" value="NZ_PEBM01000028.1"/>
</dbReference>
<organism evidence="2 4">
    <name type="scientific">Streptococcus macedonicus</name>
    <name type="common">Streptococcus gallolyticus macedonicus</name>
    <dbReference type="NCBI Taxonomy" id="59310"/>
    <lineage>
        <taxon>Bacteria</taxon>
        <taxon>Bacillati</taxon>
        <taxon>Bacillota</taxon>
        <taxon>Bacilli</taxon>
        <taxon>Lactobacillales</taxon>
        <taxon>Streptococcaceae</taxon>
        <taxon>Streptococcus</taxon>
    </lineage>
</organism>
<name>A0A2G3NTK6_STRMC</name>
<sequence>MQLYKKHLFIVKDFADRYPNSGQLVKVLNEFKNRINSFEEDFIHNGTDIDTLISILVDIILKNPKITSIGIQLLSILLSKFNIQDSTNIYKKFETIKKIRKKLEKFGENEYLDIWLNRLIVQIIYKSKDNNLFEDYLSSNNNKLVNIANDIVTTKEISEGIFEEEWLLDDFKIDCEDFIDISEIENLPDKISYNKMTLIDYSEM</sequence>
<gene>
    <name evidence="1" type="ORF">CS009_07075</name>
    <name evidence="2" type="ORF">CS010_04555</name>
</gene>
<accession>A0A2G3NTK6</accession>
<protein>
    <submittedName>
        <fullName evidence="2">Uncharacterized protein</fullName>
    </submittedName>
</protein>
<evidence type="ECO:0000313" key="4">
    <source>
        <dbReference type="Proteomes" id="UP000222913"/>
    </source>
</evidence>